<comment type="caution">
    <text evidence="2">The sequence shown here is derived from an EMBL/GenBank/DDBJ whole genome shotgun (WGS) entry which is preliminary data.</text>
</comment>
<accession>A0ABR2KTK6</accession>
<dbReference type="GO" id="GO:0000502">
    <property type="term" value="C:proteasome complex"/>
    <property type="evidence" value="ECO:0007669"/>
    <property type="project" value="UniProtKB-KW"/>
</dbReference>
<dbReference type="InterPro" id="IPR054559">
    <property type="entry name" value="PSMD12-CSN4-like_N"/>
</dbReference>
<dbReference type="EMBL" id="JAPFFF010000003">
    <property type="protein sequence ID" value="KAK8894457.1"/>
    <property type="molecule type" value="Genomic_DNA"/>
</dbReference>
<proteinExistence type="predicted"/>
<dbReference type="InterPro" id="IPR000717">
    <property type="entry name" value="PCI_dom"/>
</dbReference>
<sequence>MTEEDHVDLIPEVEQKLPEILAKPFEEAIDALHVLERKTRIAKDDKANNRVCKEIVNFCIEKQRWDDLGTNVSILAKRRGYFRSSITKAVQISMEHLNDISNEETKIKLVRTLCEVTEGKIFVEVERARLTEILVDYLEKKGDLVEAMNLLQDLRLEILSTMDENERIGLMLHQFKLCLQCNDQLRASLCSEKIRDQHLEDKDLRLQYLELLITYHTSFTHNYMEIAKSHYEVFKINGNSESLMNAILFAVMAPHSPEQLQFCKELHELKDLALLKQARMLLAVFMGQDLVNWPEFEQRYSSIITDERKEVMRRRVIEHGLRVVSMFYTNIRLKRLAELLQLTEDELEERVIDLVFNEAFYAKIDRPKGIITFKKQQKVSEVADEFSSNIMKLCKLVDQAHSLIEKERQEIHRSKL</sequence>
<dbReference type="SUPFAM" id="SSF46785">
    <property type="entry name" value="Winged helix' DNA-binding domain"/>
    <property type="match status" value="1"/>
</dbReference>
<dbReference type="Pfam" id="PF22241">
    <property type="entry name" value="PSMD12-CSN4_N"/>
    <property type="match status" value="1"/>
</dbReference>
<keyword evidence="2" id="KW-0647">Proteasome</keyword>
<dbReference type="Proteomes" id="UP001470230">
    <property type="component" value="Unassembled WGS sequence"/>
</dbReference>
<organism evidence="2 3">
    <name type="scientific">Tritrichomonas musculus</name>
    <dbReference type="NCBI Taxonomy" id="1915356"/>
    <lineage>
        <taxon>Eukaryota</taxon>
        <taxon>Metamonada</taxon>
        <taxon>Parabasalia</taxon>
        <taxon>Tritrichomonadida</taxon>
        <taxon>Tritrichomonadidae</taxon>
        <taxon>Tritrichomonas</taxon>
    </lineage>
</organism>
<dbReference type="PANTHER" id="PTHR10855">
    <property type="entry name" value="26S PROTEASOME NON-ATPASE REGULATORY SUBUNIT 12/COP9 SIGNALOSOME COMPLEX SUBUNIT 4"/>
    <property type="match status" value="1"/>
</dbReference>
<dbReference type="PANTHER" id="PTHR10855:SF1">
    <property type="entry name" value="26S PROTEASOME NON-ATPASE REGULATORY SUBUNIT 12"/>
    <property type="match status" value="1"/>
</dbReference>
<dbReference type="PROSITE" id="PS50250">
    <property type="entry name" value="PCI"/>
    <property type="match status" value="1"/>
</dbReference>
<dbReference type="Pfam" id="PF01399">
    <property type="entry name" value="PCI"/>
    <property type="match status" value="1"/>
</dbReference>
<evidence type="ECO:0000313" key="2">
    <source>
        <dbReference type="EMBL" id="KAK8894457.1"/>
    </source>
</evidence>
<dbReference type="SMART" id="SM00088">
    <property type="entry name" value="PINT"/>
    <property type="match status" value="1"/>
</dbReference>
<protein>
    <submittedName>
        <fullName evidence="2">26S proteasome non-ATPase regulatory subunit 12</fullName>
    </submittedName>
</protein>
<evidence type="ECO:0000313" key="3">
    <source>
        <dbReference type="Proteomes" id="UP001470230"/>
    </source>
</evidence>
<dbReference type="InterPro" id="IPR036388">
    <property type="entry name" value="WH-like_DNA-bd_sf"/>
</dbReference>
<feature type="domain" description="PCI" evidence="1">
    <location>
        <begin position="215"/>
        <end position="378"/>
    </location>
</feature>
<evidence type="ECO:0000259" key="1">
    <source>
        <dbReference type="PROSITE" id="PS50250"/>
    </source>
</evidence>
<keyword evidence="3" id="KW-1185">Reference proteome</keyword>
<dbReference type="InterPro" id="IPR040134">
    <property type="entry name" value="PSMD12/CSN4"/>
</dbReference>
<dbReference type="Gene3D" id="1.10.10.10">
    <property type="entry name" value="Winged helix-like DNA-binding domain superfamily/Winged helix DNA-binding domain"/>
    <property type="match status" value="1"/>
</dbReference>
<reference evidence="2 3" key="1">
    <citation type="submission" date="2024-04" db="EMBL/GenBank/DDBJ databases">
        <title>Tritrichomonas musculus Genome.</title>
        <authorList>
            <person name="Alves-Ferreira E."/>
            <person name="Grigg M."/>
            <person name="Lorenzi H."/>
            <person name="Galac M."/>
        </authorList>
    </citation>
    <scope>NUCLEOTIDE SEQUENCE [LARGE SCALE GENOMIC DNA]</scope>
    <source>
        <strain evidence="2 3">EAF2021</strain>
    </source>
</reference>
<dbReference type="InterPro" id="IPR036390">
    <property type="entry name" value="WH_DNA-bd_sf"/>
</dbReference>
<name>A0ABR2KTK6_9EUKA</name>
<gene>
    <name evidence="2" type="ORF">M9Y10_022891</name>
</gene>